<gene>
    <name evidence="2" type="ORF">A2988_02000</name>
</gene>
<reference evidence="2 3" key="1">
    <citation type="journal article" date="2016" name="Nat. Commun.">
        <title>Thousands of microbial genomes shed light on interconnected biogeochemical processes in an aquifer system.</title>
        <authorList>
            <person name="Anantharaman K."/>
            <person name="Brown C.T."/>
            <person name="Hug L.A."/>
            <person name="Sharon I."/>
            <person name="Castelle C.J."/>
            <person name="Probst A.J."/>
            <person name="Thomas B.C."/>
            <person name="Singh A."/>
            <person name="Wilkins M.J."/>
            <person name="Karaoz U."/>
            <person name="Brodie E.L."/>
            <person name="Williams K.H."/>
            <person name="Hubbard S.S."/>
            <person name="Banfield J.F."/>
        </authorList>
    </citation>
    <scope>NUCLEOTIDE SEQUENCE [LARGE SCALE GENOMIC DNA]</scope>
</reference>
<comment type="caution">
    <text evidence="2">The sequence shown here is derived from an EMBL/GenBank/DDBJ whole genome shotgun (WGS) entry which is preliminary data.</text>
</comment>
<name>A0A1F5BT68_9BACT</name>
<organism evidence="2 3">
    <name type="scientific">Candidatus Azambacteria bacterium RIFCSPLOWO2_01_FULL_46_25</name>
    <dbReference type="NCBI Taxonomy" id="1797298"/>
    <lineage>
        <taxon>Bacteria</taxon>
        <taxon>Candidatus Azamiibacteriota</taxon>
    </lineage>
</organism>
<dbReference type="STRING" id="1797298.A2988_02000"/>
<dbReference type="AlphaFoldDB" id="A0A1F5BT68"/>
<dbReference type="EMBL" id="MEYS01000003">
    <property type="protein sequence ID" value="OGD33826.1"/>
    <property type="molecule type" value="Genomic_DNA"/>
</dbReference>
<evidence type="ECO:0000256" key="1">
    <source>
        <dbReference type="SAM" id="MobiDB-lite"/>
    </source>
</evidence>
<protein>
    <submittedName>
        <fullName evidence="2">Uncharacterized protein</fullName>
    </submittedName>
</protein>
<evidence type="ECO:0000313" key="2">
    <source>
        <dbReference type="EMBL" id="OGD33826.1"/>
    </source>
</evidence>
<proteinExistence type="predicted"/>
<feature type="region of interest" description="Disordered" evidence="1">
    <location>
        <begin position="1"/>
        <end position="20"/>
    </location>
</feature>
<sequence length="99" mass="10699">MTLIIRKNADGSGEVENTESTEVSIGGAKVNVGGSFKNTGKVRVLPGGVLDVDRDFLNEGHLSINDPEKIKQIIIETLKTTKSVADFGTEILKKFNLLQ</sequence>
<accession>A0A1F5BT68</accession>
<evidence type="ECO:0000313" key="3">
    <source>
        <dbReference type="Proteomes" id="UP000176650"/>
    </source>
</evidence>
<dbReference type="Proteomes" id="UP000176650">
    <property type="component" value="Unassembled WGS sequence"/>
</dbReference>